<name>A0ABP3CKP2_9PSEU</name>
<keyword evidence="1" id="KW-0489">Methyltransferase</keyword>
<dbReference type="Proteomes" id="UP001500416">
    <property type="component" value="Unassembled WGS sequence"/>
</dbReference>
<dbReference type="EMBL" id="BAAABU010000001">
    <property type="protein sequence ID" value="GAA0208596.1"/>
    <property type="molecule type" value="Genomic_DNA"/>
</dbReference>
<evidence type="ECO:0000313" key="2">
    <source>
        <dbReference type="Proteomes" id="UP001500416"/>
    </source>
</evidence>
<proteinExistence type="predicted"/>
<keyword evidence="2" id="KW-1185">Reference proteome</keyword>
<keyword evidence="1" id="KW-0808">Transferase</keyword>
<accession>A0ABP3CKP2</accession>
<dbReference type="SUPFAM" id="SSF53335">
    <property type="entry name" value="S-adenosyl-L-methionine-dependent methyltransferases"/>
    <property type="match status" value="1"/>
</dbReference>
<dbReference type="GO" id="GO:0032259">
    <property type="term" value="P:methylation"/>
    <property type="evidence" value="ECO:0007669"/>
    <property type="project" value="UniProtKB-KW"/>
</dbReference>
<dbReference type="InterPro" id="IPR006764">
    <property type="entry name" value="SAM_dep_MeTrfase_SAV2177_type"/>
</dbReference>
<evidence type="ECO:0000313" key="1">
    <source>
        <dbReference type="EMBL" id="GAA0208596.1"/>
    </source>
</evidence>
<comment type="caution">
    <text evidence="1">The sequence shown here is derived from an EMBL/GenBank/DDBJ whole genome shotgun (WGS) entry which is preliminary data.</text>
</comment>
<dbReference type="GO" id="GO:0008168">
    <property type="term" value="F:methyltransferase activity"/>
    <property type="evidence" value="ECO:0007669"/>
    <property type="project" value="UniProtKB-KW"/>
</dbReference>
<dbReference type="RefSeq" id="WP_343931684.1">
    <property type="nucleotide sequence ID" value="NZ_BAAABU010000001.1"/>
</dbReference>
<dbReference type="PIRSF" id="PIRSF017393">
    <property type="entry name" value="MTase_SAV2177"/>
    <property type="match status" value="1"/>
</dbReference>
<sequence>MIDASSAGDDVTDTSAWLPDQTTWVPAETDTTRPSAARVYDFLLGGGHNFAADRAAAARIEQVLPNARRVARSNRAFLRRAVRFMAEQGITRFLDLGSGIPTVGNVHEIARDANPESRVVYVDFESVAVAHSRLLLDGDERTAVVEADLTDPGTVLADPAVRALLDTDEPVGLLLVAVFHFVPDHGDPAGLVGRYLSALPAGSLAAISHLTADFDAEGMAQVAETMANSPNPMFFRPFDRVAPLFAELDLVEPGLVDADLWRPEPGVTDPDGPARGVYAGVGRVR</sequence>
<dbReference type="Pfam" id="PF04672">
    <property type="entry name" value="Methyltransf_19"/>
    <property type="match status" value="1"/>
</dbReference>
<dbReference type="InterPro" id="IPR029063">
    <property type="entry name" value="SAM-dependent_MTases_sf"/>
</dbReference>
<reference evidence="2" key="1">
    <citation type="journal article" date="2019" name="Int. J. Syst. Evol. Microbiol.">
        <title>The Global Catalogue of Microorganisms (GCM) 10K type strain sequencing project: providing services to taxonomists for standard genome sequencing and annotation.</title>
        <authorList>
            <consortium name="The Broad Institute Genomics Platform"/>
            <consortium name="The Broad Institute Genome Sequencing Center for Infectious Disease"/>
            <person name="Wu L."/>
            <person name="Ma J."/>
        </authorList>
    </citation>
    <scope>NUCLEOTIDE SEQUENCE [LARGE SCALE GENOMIC DNA]</scope>
    <source>
        <strain evidence="2">JCM 3380</strain>
    </source>
</reference>
<protein>
    <submittedName>
        <fullName evidence="1">SAM-dependent methyltransferase</fullName>
    </submittedName>
</protein>
<dbReference type="Gene3D" id="3.40.50.150">
    <property type="entry name" value="Vaccinia Virus protein VP39"/>
    <property type="match status" value="1"/>
</dbReference>
<organism evidence="1 2">
    <name type="scientific">Saccharothrix mutabilis subsp. mutabilis</name>
    <dbReference type="NCBI Taxonomy" id="66855"/>
    <lineage>
        <taxon>Bacteria</taxon>
        <taxon>Bacillati</taxon>
        <taxon>Actinomycetota</taxon>
        <taxon>Actinomycetes</taxon>
        <taxon>Pseudonocardiales</taxon>
        <taxon>Pseudonocardiaceae</taxon>
        <taxon>Saccharothrix</taxon>
    </lineage>
</organism>
<gene>
    <name evidence="1" type="ORF">GCM10010492_02750</name>
</gene>